<keyword evidence="3" id="KW-1185">Reference proteome</keyword>
<dbReference type="HOGENOM" id="CLU_2108146_0_0_1"/>
<evidence type="ECO:0000313" key="2">
    <source>
        <dbReference type="Ensembl" id="ENSCSAVP00000002473.1"/>
    </source>
</evidence>
<dbReference type="InParanoid" id="H2YAX5"/>
<sequence>MVYMSPDAYRGVVSYSMDVFSFGVVLLELLTGLPVLDDDRDPPHLTMYVEETMEEEESSIEQFCDPRAGKWPDGLGEAFYYLTKQCLENKRNRRPTMKKVFTELSEMCNSQSREK</sequence>
<dbReference type="SUPFAM" id="SSF56112">
    <property type="entry name" value="Protein kinase-like (PK-like)"/>
    <property type="match status" value="1"/>
</dbReference>
<dbReference type="InterPro" id="IPR052611">
    <property type="entry name" value="Plant_RLK_LysM"/>
</dbReference>
<dbReference type="AlphaFoldDB" id="H2YAX5"/>
<evidence type="ECO:0000313" key="3">
    <source>
        <dbReference type="Proteomes" id="UP000007875"/>
    </source>
</evidence>
<dbReference type="GO" id="GO:0005524">
    <property type="term" value="F:ATP binding"/>
    <property type="evidence" value="ECO:0007669"/>
    <property type="project" value="InterPro"/>
</dbReference>
<evidence type="ECO:0000259" key="1">
    <source>
        <dbReference type="PROSITE" id="PS50011"/>
    </source>
</evidence>
<accession>H2YAX5</accession>
<reference evidence="2" key="2">
    <citation type="submission" date="2025-08" db="UniProtKB">
        <authorList>
            <consortium name="Ensembl"/>
        </authorList>
    </citation>
    <scope>IDENTIFICATION</scope>
</reference>
<reference evidence="3" key="1">
    <citation type="submission" date="2003-08" db="EMBL/GenBank/DDBJ databases">
        <authorList>
            <person name="Birren B."/>
            <person name="Nusbaum C."/>
            <person name="Abebe A."/>
            <person name="Abouelleil A."/>
            <person name="Adekoya E."/>
            <person name="Ait-zahra M."/>
            <person name="Allen N."/>
            <person name="Allen T."/>
            <person name="An P."/>
            <person name="Anderson M."/>
            <person name="Anderson S."/>
            <person name="Arachchi H."/>
            <person name="Armbruster J."/>
            <person name="Bachantsang P."/>
            <person name="Baldwin J."/>
            <person name="Barry A."/>
            <person name="Bayul T."/>
            <person name="Blitshsteyn B."/>
            <person name="Bloom T."/>
            <person name="Blye J."/>
            <person name="Boguslavskiy L."/>
            <person name="Borowsky M."/>
            <person name="Boukhgalter B."/>
            <person name="Brunache A."/>
            <person name="Butler J."/>
            <person name="Calixte N."/>
            <person name="Calvo S."/>
            <person name="Camarata J."/>
            <person name="Campo K."/>
            <person name="Chang J."/>
            <person name="Cheshatsang Y."/>
            <person name="Citroen M."/>
            <person name="Collymore A."/>
            <person name="Considine T."/>
            <person name="Cook A."/>
            <person name="Cooke P."/>
            <person name="Corum B."/>
            <person name="Cuomo C."/>
            <person name="David R."/>
            <person name="Dawoe T."/>
            <person name="Degray S."/>
            <person name="Dodge S."/>
            <person name="Dooley K."/>
            <person name="Dorje P."/>
            <person name="Dorjee K."/>
            <person name="Dorris L."/>
            <person name="Duffey N."/>
            <person name="Dupes A."/>
            <person name="Elkins T."/>
            <person name="Engels R."/>
            <person name="Erickson J."/>
            <person name="Farina A."/>
            <person name="Faro S."/>
            <person name="Ferreira P."/>
            <person name="Fischer H."/>
            <person name="Fitzgerald M."/>
            <person name="Foley K."/>
            <person name="Gage D."/>
            <person name="Galagan J."/>
            <person name="Gearin G."/>
            <person name="Gnerre S."/>
            <person name="Gnirke A."/>
            <person name="Goyette A."/>
            <person name="Graham J."/>
            <person name="Grandbois E."/>
            <person name="Gyaltsen K."/>
            <person name="Hafez N."/>
            <person name="Hagopian D."/>
            <person name="Hagos B."/>
            <person name="Hall J."/>
            <person name="Hatcher B."/>
            <person name="Heller A."/>
            <person name="Higgins H."/>
            <person name="Honan T."/>
            <person name="Horn A."/>
            <person name="Houde N."/>
            <person name="Hughes L."/>
            <person name="Hulme W."/>
            <person name="Husby E."/>
            <person name="Iliev I."/>
            <person name="Jaffe D."/>
            <person name="Jones C."/>
            <person name="Kamal M."/>
            <person name="Kamat A."/>
            <person name="Kamvysselis M."/>
            <person name="Karlsson E."/>
            <person name="Kells C."/>
            <person name="Kieu A."/>
            <person name="Kisner P."/>
            <person name="Kodira C."/>
            <person name="Kulbokas E."/>
            <person name="Labutti K."/>
            <person name="Lama D."/>
            <person name="Landers T."/>
            <person name="Leger J."/>
            <person name="Levine S."/>
            <person name="Lewis D."/>
            <person name="Lewis T."/>
            <person name="Lindblad-toh K."/>
            <person name="Liu X."/>
            <person name="Lokyitsang T."/>
            <person name="Lokyitsang Y."/>
            <person name="Lucien O."/>
            <person name="Lui A."/>
            <person name="Ma L.J."/>
            <person name="Mabbitt R."/>
            <person name="Macdonald J."/>
            <person name="Maclean C."/>
            <person name="Major J."/>
            <person name="Manning J."/>
            <person name="Marabella R."/>
            <person name="Maru K."/>
            <person name="Matthews C."/>
            <person name="Mauceli E."/>
            <person name="Mccarthy M."/>
            <person name="Mcdonough S."/>
            <person name="Mcghee T."/>
            <person name="Meldrim J."/>
            <person name="Meneus L."/>
            <person name="Mesirov J."/>
            <person name="Mihalev A."/>
            <person name="Mihova T."/>
            <person name="Mikkelsen T."/>
            <person name="Mlenga V."/>
            <person name="Moru K."/>
            <person name="Mozes J."/>
            <person name="Mulrain L."/>
            <person name="Munson G."/>
            <person name="Naylor J."/>
            <person name="Newes C."/>
            <person name="Nguyen C."/>
            <person name="Nguyen N."/>
            <person name="Nguyen T."/>
            <person name="Nicol R."/>
            <person name="Nielsen C."/>
            <person name="Nizzari M."/>
            <person name="Norbu C."/>
            <person name="Norbu N."/>
            <person name="O'donnell P."/>
            <person name="Okoawo O."/>
            <person name="O'leary S."/>
            <person name="Omotosho B."/>
            <person name="O'neill K."/>
            <person name="Osman S."/>
            <person name="Parker S."/>
            <person name="Perrin D."/>
            <person name="Phunkhang P."/>
            <person name="Piqani B."/>
            <person name="Purcell S."/>
            <person name="Rachupka T."/>
            <person name="Ramasamy U."/>
            <person name="Rameau R."/>
            <person name="Ray V."/>
            <person name="Raymond C."/>
            <person name="Retta R."/>
            <person name="Richardson S."/>
            <person name="Rise C."/>
            <person name="Rodriguez J."/>
            <person name="Rogers J."/>
            <person name="Rogov P."/>
            <person name="Rutman M."/>
            <person name="Schupbach R."/>
            <person name="Seaman C."/>
            <person name="Settipalli S."/>
            <person name="Sharpe T."/>
            <person name="Sheridan J."/>
            <person name="Sherpa N."/>
            <person name="Shi J."/>
            <person name="Smirnov S."/>
            <person name="Smith C."/>
            <person name="Sougnez C."/>
            <person name="Spencer B."/>
            <person name="Stalker J."/>
            <person name="Stange-thomann N."/>
            <person name="Stavropoulos S."/>
            <person name="Stetson K."/>
            <person name="Stone C."/>
            <person name="Stone S."/>
            <person name="Stubbs M."/>
            <person name="Talamas J."/>
            <person name="Tchuinga P."/>
            <person name="Tenzing P."/>
            <person name="Tesfaye S."/>
            <person name="Theodore J."/>
            <person name="Thoulutsang Y."/>
            <person name="Topham K."/>
            <person name="Towey S."/>
            <person name="Tsamla T."/>
            <person name="Tsomo N."/>
            <person name="Vallee D."/>
            <person name="Vassiliev H."/>
            <person name="Venkataraman V."/>
            <person name="Vinson J."/>
            <person name="Vo A."/>
            <person name="Wade C."/>
            <person name="Wang S."/>
            <person name="Wangchuk T."/>
            <person name="Wangdi T."/>
            <person name="Whittaker C."/>
            <person name="Wilkinson J."/>
            <person name="Wu Y."/>
            <person name="Wyman D."/>
            <person name="Yadav S."/>
            <person name="Yang S."/>
            <person name="Yang X."/>
            <person name="Yeager S."/>
            <person name="Yee E."/>
            <person name="Young G."/>
            <person name="Zainoun J."/>
            <person name="Zembeck L."/>
            <person name="Zimmer A."/>
            <person name="Zody M."/>
            <person name="Lander E."/>
        </authorList>
    </citation>
    <scope>NUCLEOTIDE SEQUENCE [LARGE SCALE GENOMIC DNA]</scope>
</reference>
<dbReference type="InterPro" id="IPR011009">
    <property type="entry name" value="Kinase-like_dom_sf"/>
</dbReference>
<protein>
    <recommendedName>
        <fullName evidence="1">Protein kinase domain-containing protein</fullName>
    </recommendedName>
</protein>
<organism evidence="2 3">
    <name type="scientific">Ciona savignyi</name>
    <name type="common">Pacific transparent sea squirt</name>
    <dbReference type="NCBI Taxonomy" id="51511"/>
    <lineage>
        <taxon>Eukaryota</taxon>
        <taxon>Metazoa</taxon>
        <taxon>Chordata</taxon>
        <taxon>Tunicata</taxon>
        <taxon>Ascidiacea</taxon>
        <taxon>Phlebobranchia</taxon>
        <taxon>Cionidae</taxon>
        <taxon>Ciona</taxon>
    </lineage>
</organism>
<dbReference type="PROSITE" id="PS50011">
    <property type="entry name" value="PROTEIN_KINASE_DOM"/>
    <property type="match status" value="1"/>
</dbReference>
<name>H2YAX5_CIOSA</name>
<feature type="domain" description="Protein kinase" evidence="1">
    <location>
        <begin position="1"/>
        <end position="107"/>
    </location>
</feature>
<dbReference type="InterPro" id="IPR000719">
    <property type="entry name" value="Prot_kinase_dom"/>
</dbReference>
<dbReference type="GeneTree" id="ENSGT00940000158792"/>
<reference evidence="2" key="3">
    <citation type="submission" date="2025-09" db="UniProtKB">
        <authorList>
            <consortium name="Ensembl"/>
        </authorList>
    </citation>
    <scope>IDENTIFICATION</scope>
</reference>
<dbReference type="PANTHER" id="PTHR45927">
    <property type="entry name" value="LYSM-DOMAIN RECEPTOR-LIKE KINASE-RELATED"/>
    <property type="match status" value="1"/>
</dbReference>
<dbReference type="Pfam" id="PF00069">
    <property type="entry name" value="Pkinase"/>
    <property type="match status" value="1"/>
</dbReference>
<dbReference type="Ensembl" id="ENSCSAVT00000002514.1">
    <property type="protein sequence ID" value="ENSCSAVP00000002473.1"/>
    <property type="gene ID" value="ENSCSAVG00000001464.1"/>
</dbReference>
<dbReference type="Gene3D" id="1.10.510.10">
    <property type="entry name" value="Transferase(Phosphotransferase) domain 1"/>
    <property type="match status" value="1"/>
</dbReference>
<dbReference type="PANTHER" id="PTHR45927:SF6">
    <property type="entry name" value="PROTEIN LYK5"/>
    <property type="match status" value="1"/>
</dbReference>
<dbReference type="OMA" id="DWNIASI"/>
<dbReference type="GO" id="GO:0004672">
    <property type="term" value="F:protein kinase activity"/>
    <property type="evidence" value="ECO:0007669"/>
    <property type="project" value="InterPro"/>
</dbReference>
<dbReference type="eggNOG" id="KOG1187">
    <property type="taxonomic scope" value="Eukaryota"/>
</dbReference>
<dbReference type="STRING" id="51511.ENSCSAVP00000002473"/>
<proteinExistence type="predicted"/>
<dbReference type="Proteomes" id="UP000007875">
    <property type="component" value="Unassembled WGS sequence"/>
</dbReference>